<protein>
    <submittedName>
        <fullName evidence="6">LysR family transcriptional regulator</fullName>
    </submittedName>
</protein>
<evidence type="ECO:0000313" key="7">
    <source>
        <dbReference type="Proteomes" id="UP000289708"/>
    </source>
</evidence>
<dbReference type="OrthoDB" id="9811588at2"/>
<name>A0A4V1KJG9_9HYPH</name>
<dbReference type="RefSeq" id="WP_128776828.1">
    <property type="nucleotide sequence ID" value="NZ_RYFI01000005.1"/>
</dbReference>
<organism evidence="6 7">
    <name type="scientific">Hansschlegelia zhihuaiae</name>
    <dbReference type="NCBI Taxonomy" id="405005"/>
    <lineage>
        <taxon>Bacteria</taxon>
        <taxon>Pseudomonadati</taxon>
        <taxon>Pseudomonadota</taxon>
        <taxon>Alphaproteobacteria</taxon>
        <taxon>Hyphomicrobiales</taxon>
        <taxon>Methylopilaceae</taxon>
        <taxon>Hansschlegelia</taxon>
    </lineage>
</organism>
<dbReference type="AlphaFoldDB" id="A0A4V1KJG9"/>
<dbReference type="SUPFAM" id="SSF53850">
    <property type="entry name" value="Periplasmic binding protein-like II"/>
    <property type="match status" value="1"/>
</dbReference>
<dbReference type="PRINTS" id="PR00039">
    <property type="entry name" value="HTHLYSR"/>
</dbReference>
<dbReference type="PANTHER" id="PTHR30346:SF0">
    <property type="entry name" value="HCA OPERON TRANSCRIPTIONAL ACTIVATOR HCAR"/>
    <property type="match status" value="1"/>
</dbReference>
<dbReference type="Pfam" id="PF00126">
    <property type="entry name" value="HTH_1"/>
    <property type="match status" value="1"/>
</dbReference>
<dbReference type="Pfam" id="PF03466">
    <property type="entry name" value="LysR_substrate"/>
    <property type="match status" value="1"/>
</dbReference>
<feature type="domain" description="HTH lysR-type" evidence="5">
    <location>
        <begin position="2"/>
        <end position="59"/>
    </location>
</feature>
<keyword evidence="2" id="KW-0805">Transcription regulation</keyword>
<keyword evidence="7" id="KW-1185">Reference proteome</keyword>
<evidence type="ECO:0000256" key="1">
    <source>
        <dbReference type="ARBA" id="ARBA00009437"/>
    </source>
</evidence>
<evidence type="ECO:0000313" key="6">
    <source>
        <dbReference type="EMBL" id="RXF74152.1"/>
    </source>
</evidence>
<dbReference type="Gene3D" id="3.40.190.10">
    <property type="entry name" value="Periplasmic binding protein-like II"/>
    <property type="match status" value="2"/>
</dbReference>
<evidence type="ECO:0000256" key="3">
    <source>
        <dbReference type="ARBA" id="ARBA00023125"/>
    </source>
</evidence>
<dbReference type="GO" id="GO:0003700">
    <property type="term" value="F:DNA-binding transcription factor activity"/>
    <property type="evidence" value="ECO:0007669"/>
    <property type="project" value="InterPro"/>
</dbReference>
<reference evidence="6 7" key="1">
    <citation type="submission" date="2018-12" db="EMBL/GenBank/DDBJ databases">
        <title>bacterium Hansschlegelia zhihuaiae S113.</title>
        <authorList>
            <person name="He J."/>
        </authorList>
    </citation>
    <scope>NUCLEOTIDE SEQUENCE [LARGE SCALE GENOMIC DNA]</scope>
    <source>
        <strain evidence="6 7">S 113</strain>
    </source>
</reference>
<dbReference type="SUPFAM" id="SSF46785">
    <property type="entry name" value="Winged helix' DNA-binding domain"/>
    <property type="match status" value="1"/>
</dbReference>
<sequence length="299" mass="32700">MFEFNHLRCFVAVSEELHFGRAARRLNMTQPPLSRQIQLLEHLLEAKLFERSHRRVALTAAGRTFLPEARRLLQLAEGAAMSIRRVSEGDAGAVTIGFTAASGYGFLPRVFQELKAQLPDVDVALREAVTSAQLDALAAGRIDIGLVRPPVRRAAFDFKIVLREPMIVALPPNHRFAGRGAIDLAELGDDPLISYSPFEARYFHDLVLRLFGAAGAQPAVTQHVSQIHSVLALVRIGLGVALVPEAARQLHFEGVAYHEIRSAGGHLAELGAVWRRDNENPAAARALDIILSSVATHRG</sequence>
<gene>
    <name evidence="6" type="ORF">EK403_07220</name>
</gene>
<dbReference type="GO" id="GO:0032993">
    <property type="term" value="C:protein-DNA complex"/>
    <property type="evidence" value="ECO:0007669"/>
    <property type="project" value="TreeGrafter"/>
</dbReference>
<dbReference type="InterPro" id="IPR000847">
    <property type="entry name" value="LysR_HTH_N"/>
</dbReference>
<evidence type="ECO:0000256" key="2">
    <source>
        <dbReference type="ARBA" id="ARBA00023015"/>
    </source>
</evidence>
<comment type="similarity">
    <text evidence="1">Belongs to the LysR transcriptional regulatory family.</text>
</comment>
<proteinExistence type="inferred from homology"/>
<dbReference type="InterPro" id="IPR036390">
    <property type="entry name" value="WH_DNA-bd_sf"/>
</dbReference>
<dbReference type="PROSITE" id="PS50931">
    <property type="entry name" value="HTH_LYSR"/>
    <property type="match status" value="1"/>
</dbReference>
<dbReference type="FunFam" id="1.10.10.10:FF:000001">
    <property type="entry name" value="LysR family transcriptional regulator"/>
    <property type="match status" value="1"/>
</dbReference>
<evidence type="ECO:0000256" key="4">
    <source>
        <dbReference type="ARBA" id="ARBA00023163"/>
    </source>
</evidence>
<dbReference type="Gene3D" id="1.10.10.10">
    <property type="entry name" value="Winged helix-like DNA-binding domain superfamily/Winged helix DNA-binding domain"/>
    <property type="match status" value="1"/>
</dbReference>
<dbReference type="Proteomes" id="UP000289708">
    <property type="component" value="Unassembled WGS sequence"/>
</dbReference>
<dbReference type="PANTHER" id="PTHR30346">
    <property type="entry name" value="TRANSCRIPTIONAL DUAL REGULATOR HCAR-RELATED"/>
    <property type="match status" value="1"/>
</dbReference>
<keyword evidence="4" id="KW-0804">Transcription</keyword>
<dbReference type="InterPro" id="IPR005119">
    <property type="entry name" value="LysR_subst-bd"/>
</dbReference>
<accession>A0A4V1KJG9</accession>
<dbReference type="GO" id="GO:0003677">
    <property type="term" value="F:DNA binding"/>
    <property type="evidence" value="ECO:0007669"/>
    <property type="project" value="UniProtKB-KW"/>
</dbReference>
<comment type="caution">
    <text evidence="6">The sequence shown here is derived from an EMBL/GenBank/DDBJ whole genome shotgun (WGS) entry which is preliminary data.</text>
</comment>
<keyword evidence="3" id="KW-0238">DNA-binding</keyword>
<dbReference type="InterPro" id="IPR036388">
    <property type="entry name" value="WH-like_DNA-bd_sf"/>
</dbReference>
<dbReference type="EMBL" id="RYFI01000005">
    <property type="protein sequence ID" value="RXF74152.1"/>
    <property type="molecule type" value="Genomic_DNA"/>
</dbReference>
<evidence type="ECO:0000259" key="5">
    <source>
        <dbReference type="PROSITE" id="PS50931"/>
    </source>
</evidence>